<keyword evidence="6 7" id="KW-0472">Membrane</keyword>
<keyword evidence="10" id="KW-1185">Reference proteome</keyword>
<feature type="transmembrane region" description="Helical" evidence="7">
    <location>
        <begin position="80"/>
        <end position="97"/>
    </location>
</feature>
<evidence type="ECO:0000256" key="6">
    <source>
        <dbReference type="ARBA" id="ARBA00023136"/>
    </source>
</evidence>
<reference evidence="9" key="1">
    <citation type="submission" date="2021-01" db="EMBL/GenBank/DDBJ databases">
        <title>Whole genome shotgun sequence of Demequina activiva NBRC 110675.</title>
        <authorList>
            <person name="Komaki H."/>
            <person name="Tamura T."/>
        </authorList>
    </citation>
    <scope>NUCLEOTIDE SEQUENCE</scope>
    <source>
        <strain evidence="9">NBRC 110675</strain>
    </source>
</reference>
<evidence type="ECO:0000256" key="4">
    <source>
        <dbReference type="ARBA" id="ARBA00022692"/>
    </source>
</evidence>
<feature type="domain" description="Glycine transporter" evidence="8">
    <location>
        <begin position="23"/>
        <end position="95"/>
    </location>
</feature>
<dbReference type="AlphaFoldDB" id="A0A919Q2D0"/>
<dbReference type="GO" id="GO:0005886">
    <property type="term" value="C:plasma membrane"/>
    <property type="evidence" value="ECO:0007669"/>
    <property type="project" value="UniProtKB-SubCell"/>
</dbReference>
<evidence type="ECO:0000256" key="5">
    <source>
        <dbReference type="ARBA" id="ARBA00022989"/>
    </source>
</evidence>
<feature type="transmembrane region" description="Helical" evidence="7">
    <location>
        <begin position="169"/>
        <end position="188"/>
    </location>
</feature>
<feature type="transmembrane region" description="Helical" evidence="7">
    <location>
        <begin position="20"/>
        <end position="40"/>
    </location>
</feature>
<gene>
    <name evidence="9" type="ORF">Dac01nite_07390</name>
</gene>
<proteinExistence type="inferred from homology"/>
<feature type="transmembrane region" description="Helical" evidence="7">
    <location>
        <begin position="47"/>
        <end position="68"/>
    </location>
</feature>
<feature type="transmembrane region" description="Helical" evidence="7">
    <location>
        <begin position="136"/>
        <end position="157"/>
    </location>
</feature>
<keyword evidence="3" id="KW-1003">Cell membrane</keyword>
<feature type="transmembrane region" description="Helical" evidence="7">
    <location>
        <begin position="194"/>
        <end position="213"/>
    </location>
</feature>
<protein>
    <submittedName>
        <fullName evidence="9">Membrane protein</fullName>
    </submittedName>
</protein>
<organism evidence="9 10">
    <name type="scientific">Demequina activiva</name>
    <dbReference type="NCBI Taxonomy" id="1582364"/>
    <lineage>
        <taxon>Bacteria</taxon>
        <taxon>Bacillati</taxon>
        <taxon>Actinomycetota</taxon>
        <taxon>Actinomycetes</taxon>
        <taxon>Micrococcales</taxon>
        <taxon>Demequinaceae</taxon>
        <taxon>Demequina</taxon>
    </lineage>
</organism>
<dbReference type="EMBL" id="BONR01000001">
    <property type="protein sequence ID" value="GIG53987.1"/>
    <property type="molecule type" value="Genomic_DNA"/>
</dbReference>
<comment type="similarity">
    <text evidence="2">Belongs to the UPF0126 family.</text>
</comment>
<accession>A0A919Q2D0</accession>
<dbReference type="InterPro" id="IPR005115">
    <property type="entry name" value="Gly_transporter"/>
</dbReference>
<evidence type="ECO:0000313" key="10">
    <source>
        <dbReference type="Proteomes" id="UP000652354"/>
    </source>
</evidence>
<evidence type="ECO:0000256" key="3">
    <source>
        <dbReference type="ARBA" id="ARBA00022475"/>
    </source>
</evidence>
<dbReference type="PANTHER" id="PTHR30506:SF3">
    <property type="entry name" value="UPF0126 INNER MEMBRANE PROTEIN YADS-RELATED"/>
    <property type="match status" value="1"/>
</dbReference>
<evidence type="ECO:0000259" key="8">
    <source>
        <dbReference type="Pfam" id="PF03458"/>
    </source>
</evidence>
<dbReference type="PANTHER" id="PTHR30506">
    <property type="entry name" value="INNER MEMBRANE PROTEIN"/>
    <property type="match status" value="1"/>
</dbReference>
<evidence type="ECO:0000256" key="1">
    <source>
        <dbReference type="ARBA" id="ARBA00004651"/>
    </source>
</evidence>
<keyword evidence="4 7" id="KW-0812">Transmembrane</keyword>
<sequence length="238" mass="24672">MVLALTVDAPELIGSALETLRTVLEYLGTVAFAISGAVAAGRKRMDLVGAVVLACMVAVGGGTLRDVLLDVPVFWMESPSYLLVGAGTGLAVALYARRRPFDRLDRYRTVQITDAVGLAVFVAVGAGIAIDAGASIVTAAVMGVITGVGGGIIRDMLANDVPDVLRNGHLYATAALAGATLYGVLIALDVPRIVVIWAPIVVVLGLRLASLKFKWGIPTIGGKPVDLDWREGHGSDKG</sequence>
<evidence type="ECO:0000256" key="2">
    <source>
        <dbReference type="ARBA" id="ARBA00008193"/>
    </source>
</evidence>
<comment type="caution">
    <text evidence="9">The sequence shown here is derived from an EMBL/GenBank/DDBJ whole genome shotgun (WGS) entry which is preliminary data.</text>
</comment>
<keyword evidence="5 7" id="KW-1133">Transmembrane helix</keyword>
<dbReference type="Proteomes" id="UP000652354">
    <property type="component" value="Unassembled WGS sequence"/>
</dbReference>
<dbReference type="Pfam" id="PF03458">
    <property type="entry name" value="Gly_transporter"/>
    <property type="match status" value="2"/>
</dbReference>
<feature type="domain" description="Glycine transporter" evidence="8">
    <location>
        <begin position="112"/>
        <end position="185"/>
    </location>
</feature>
<evidence type="ECO:0000256" key="7">
    <source>
        <dbReference type="SAM" id="Phobius"/>
    </source>
</evidence>
<feature type="transmembrane region" description="Helical" evidence="7">
    <location>
        <begin position="109"/>
        <end position="130"/>
    </location>
</feature>
<comment type="subcellular location">
    <subcellularLocation>
        <location evidence="1">Cell membrane</location>
        <topology evidence="1">Multi-pass membrane protein</topology>
    </subcellularLocation>
</comment>
<name>A0A919Q2D0_9MICO</name>
<evidence type="ECO:0000313" key="9">
    <source>
        <dbReference type="EMBL" id="GIG53987.1"/>
    </source>
</evidence>